<keyword evidence="1 3" id="KW-0479">Metal-binding</keyword>
<dbReference type="PANTHER" id="PTHR24286:SF234">
    <property type="entry name" value="CYTOCHROME P450 FAMILY PROTEIN, EXPRESSED"/>
    <property type="match status" value="1"/>
</dbReference>
<dbReference type="GO" id="GO:0016132">
    <property type="term" value="P:brassinosteroid biosynthetic process"/>
    <property type="evidence" value="ECO:0007669"/>
    <property type="project" value="TreeGrafter"/>
</dbReference>
<evidence type="ECO:0000256" key="5">
    <source>
        <dbReference type="SAM" id="Phobius"/>
    </source>
</evidence>
<dbReference type="PROSITE" id="PS00086">
    <property type="entry name" value="CYTOCHROME_P450"/>
    <property type="match status" value="1"/>
</dbReference>
<reference evidence="6 7" key="1">
    <citation type="submission" date="2024-02" db="EMBL/GenBank/DDBJ databases">
        <title>High-quality chromosome-scale genome assembly of Pensacola bahiagrass (Paspalum notatum Flugge var. saurae).</title>
        <authorList>
            <person name="Vega J.M."/>
            <person name="Podio M."/>
            <person name="Orjuela J."/>
            <person name="Siena L.A."/>
            <person name="Pessino S.C."/>
            <person name="Combes M.C."/>
            <person name="Mariac C."/>
            <person name="Albertini E."/>
            <person name="Pupilli F."/>
            <person name="Ortiz J.P.A."/>
            <person name="Leblanc O."/>
        </authorList>
    </citation>
    <scope>NUCLEOTIDE SEQUENCE [LARGE SCALE GENOMIC DNA]</scope>
    <source>
        <strain evidence="6">R1</strain>
        <tissue evidence="6">Leaf</tissue>
    </source>
</reference>
<keyword evidence="5" id="KW-1133">Transmembrane helix</keyword>
<evidence type="ECO:0000256" key="4">
    <source>
        <dbReference type="RuleBase" id="RU000461"/>
    </source>
</evidence>
<dbReference type="InterPro" id="IPR036396">
    <property type="entry name" value="Cyt_P450_sf"/>
</dbReference>
<dbReference type="InterPro" id="IPR002401">
    <property type="entry name" value="Cyt_P450_E_grp-I"/>
</dbReference>
<name>A0AAQ3XFN1_PASNO</name>
<evidence type="ECO:0000256" key="3">
    <source>
        <dbReference type="PIRSR" id="PIRSR602401-1"/>
    </source>
</evidence>
<dbReference type="GO" id="GO:0016125">
    <property type="term" value="P:sterol metabolic process"/>
    <property type="evidence" value="ECO:0007669"/>
    <property type="project" value="TreeGrafter"/>
</dbReference>
<dbReference type="PANTHER" id="PTHR24286">
    <property type="entry name" value="CYTOCHROME P450 26"/>
    <property type="match status" value="1"/>
</dbReference>
<dbReference type="GO" id="GO:0005506">
    <property type="term" value="F:iron ion binding"/>
    <property type="evidence" value="ECO:0007669"/>
    <property type="project" value="InterPro"/>
</dbReference>
<feature type="transmembrane region" description="Helical" evidence="5">
    <location>
        <begin position="7"/>
        <end position="29"/>
    </location>
</feature>
<keyword evidence="5" id="KW-0812">Transmembrane</keyword>
<dbReference type="SUPFAM" id="SSF48264">
    <property type="entry name" value="Cytochrome P450"/>
    <property type="match status" value="1"/>
</dbReference>
<accession>A0AAQ3XFN1</accession>
<dbReference type="PRINTS" id="PR00463">
    <property type="entry name" value="EP450I"/>
</dbReference>
<keyword evidence="5" id="KW-0472">Membrane</keyword>
<proteinExistence type="inferred from homology"/>
<dbReference type="AlphaFoldDB" id="A0AAQ3XFN1"/>
<evidence type="ECO:0008006" key="8">
    <source>
        <dbReference type="Google" id="ProtNLM"/>
    </source>
</evidence>
<protein>
    <recommendedName>
        <fullName evidence="8">Cytochrome P450</fullName>
    </recommendedName>
</protein>
<keyword evidence="3 4" id="KW-0349">Heme</keyword>
<dbReference type="GO" id="GO:0020037">
    <property type="term" value="F:heme binding"/>
    <property type="evidence" value="ECO:0007669"/>
    <property type="project" value="InterPro"/>
</dbReference>
<dbReference type="InterPro" id="IPR017972">
    <property type="entry name" value="Cyt_P450_CS"/>
</dbReference>
<comment type="similarity">
    <text evidence="4">Belongs to the cytochrome P450 family.</text>
</comment>
<keyword evidence="4" id="KW-0560">Oxidoreductase</keyword>
<dbReference type="Gene3D" id="1.10.630.10">
    <property type="entry name" value="Cytochrome P450"/>
    <property type="match status" value="1"/>
</dbReference>
<keyword evidence="4" id="KW-0503">Monooxygenase</keyword>
<feature type="binding site" description="axial binding residue" evidence="3">
    <location>
        <position position="413"/>
    </location>
    <ligand>
        <name>heme</name>
        <dbReference type="ChEBI" id="CHEBI:30413"/>
    </ligand>
    <ligandPart>
        <name>Fe</name>
        <dbReference type="ChEBI" id="CHEBI:18248"/>
    </ligandPart>
</feature>
<organism evidence="6 7">
    <name type="scientific">Paspalum notatum var. saurae</name>
    <dbReference type="NCBI Taxonomy" id="547442"/>
    <lineage>
        <taxon>Eukaryota</taxon>
        <taxon>Viridiplantae</taxon>
        <taxon>Streptophyta</taxon>
        <taxon>Embryophyta</taxon>
        <taxon>Tracheophyta</taxon>
        <taxon>Spermatophyta</taxon>
        <taxon>Magnoliopsida</taxon>
        <taxon>Liliopsida</taxon>
        <taxon>Poales</taxon>
        <taxon>Poaceae</taxon>
        <taxon>PACMAD clade</taxon>
        <taxon>Panicoideae</taxon>
        <taxon>Andropogonodae</taxon>
        <taxon>Paspaleae</taxon>
        <taxon>Paspalinae</taxon>
        <taxon>Paspalum</taxon>
    </lineage>
</organism>
<evidence type="ECO:0000256" key="2">
    <source>
        <dbReference type="ARBA" id="ARBA00023004"/>
    </source>
</evidence>
<dbReference type="GO" id="GO:0004497">
    <property type="term" value="F:monooxygenase activity"/>
    <property type="evidence" value="ECO:0007669"/>
    <property type="project" value="UniProtKB-KW"/>
</dbReference>
<evidence type="ECO:0000313" key="7">
    <source>
        <dbReference type="Proteomes" id="UP001341281"/>
    </source>
</evidence>
<comment type="cofactor">
    <cofactor evidence="3">
        <name>heme</name>
        <dbReference type="ChEBI" id="CHEBI:30413"/>
    </cofactor>
</comment>
<keyword evidence="7" id="KW-1185">Reference proteome</keyword>
<feature type="non-terminal residue" evidence="6">
    <location>
        <position position="488"/>
    </location>
</feature>
<sequence length="488" mass="55960">MGESLQVIPHAAVCCVVTVVIAWFLHWAYNEWSPCKEKRLPPGSMGFPIIGETLQFFKISHSIDILPSYYRQRLNRYGPVFNRFIFQQEGKLFRSWYPETANRIFGKKSLTTYSGTVHKFTRSFTSKLFGPENLKETLIGELEVSMKQSFAAWAAEPSIEVKDAVADMIFDLMAKKMISMGPEESRELRKNFRRLLQGHPLFPDILFWVIILQGRRNVHKKLTHLLKDRLSTPEKKYGDLLDPVVEELRSEKPVIDENFAIDALAELLFVSFATISGTLTIGLKLLTDNPNVVKTLKEEHEAILKKREDANAGFTWEEYKSLTFTPLVMNEINRLTNVAPGIFRKALTDVQVNGYTIPAGWLVMISTMATHLNPTLFEDPLKFNPWRWMTQDETKRSMLQRNFMPFGGGIRLCLGADFSKLFISLFLHVLVANYRFNFFSEGSYMCVPIWFKYFIRVNLCSPLIWNSPVLSTTVAVAAPVRKTESPEG</sequence>
<evidence type="ECO:0000256" key="1">
    <source>
        <dbReference type="ARBA" id="ARBA00022723"/>
    </source>
</evidence>
<dbReference type="GO" id="GO:0010268">
    <property type="term" value="P:brassinosteroid homeostasis"/>
    <property type="evidence" value="ECO:0007669"/>
    <property type="project" value="TreeGrafter"/>
</dbReference>
<dbReference type="InterPro" id="IPR001128">
    <property type="entry name" value="Cyt_P450"/>
</dbReference>
<evidence type="ECO:0000313" key="6">
    <source>
        <dbReference type="EMBL" id="WVZ94647.1"/>
    </source>
</evidence>
<dbReference type="Pfam" id="PF00067">
    <property type="entry name" value="p450"/>
    <property type="match status" value="1"/>
</dbReference>
<dbReference type="EMBL" id="CP144753">
    <property type="protein sequence ID" value="WVZ94647.1"/>
    <property type="molecule type" value="Genomic_DNA"/>
</dbReference>
<keyword evidence="2 3" id="KW-0408">Iron</keyword>
<dbReference type="Proteomes" id="UP001341281">
    <property type="component" value="Chromosome 09"/>
</dbReference>
<gene>
    <name evidence="6" type="ORF">U9M48_040514</name>
</gene>
<dbReference type="GO" id="GO:0016705">
    <property type="term" value="F:oxidoreductase activity, acting on paired donors, with incorporation or reduction of molecular oxygen"/>
    <property type="evidence" value="ECO:0007669"/>
    <property type="project" value="InterPro"/>
</dbReference>